<reference evidence="1 2" key="1">
    <citation type="journal article" date="2018" name="Nat. Ecol. Evol.">
        <title>Shark genomes provide insights into elasmobranch evolution and the origin of vertebrates.</title>
        <authorList>
            <person name="Hara Y"/>
            <person name="Yamaguchi K"/>
            <person name="Onimaru K"/>
            <person name="Kadota M"/>
            <person name="Koyanagi M"/>
            <person name="Keeley SD"/>
            <person name="Tatsumi K"/>
            <person name="Tanaka K"/>
            <person name="Motone F"/>
            <person name="Kageyama Y"/>
            <person name="Nozu R"/>
            <person name="Adachi N"/>
            <person name="Nishimura O"/>
            <person name="Nakagawa R"/>
            <person name="Tanegashima C"/>
            <person name="Kiyatake I"/>
            <person name="Matsumoto R"/>
            <person name="Murakumo K"/>
            <person name="Nishida K"/>
            <person name="Terakita A"/>
            <person name="Kuratani S"/>
            <person name="Sato K"/>
            <person name="Hyodo S Kuraku.S."/>
        </authorList>
    </citation>
    <scope>NUCLEOTIDE SEQUENCE [LARGE SCALE GENOMIC DNA]</scope>
</reference>
<feature type="non-terminal residue" evidence="1">
    <location>
        <position position="76"/>
    </location>
</feature>
<keyword evidence="2" id="KW-1185">Reference proteome</keyword>
<organism evidence="1 2">
    <name type="scientific">Chiloscyllium punctatum</name>
    <name type="common">Brownbanded bambooshark</name>
    <name type="synonym">Hemiscyllium punctatum</name>
    <dbReference type="NCBI Taxonomy" id="137246"/>
    <lineage>
        <taxon>Eukaryota</taxon>
        <taxon>Metazoa</taxon>
        <taxon>Chordata</taxon>
        <taxon>Craniata</taxon>
        <taxon>Vertebrata</taxon>
        <taxon>Chondrichthyes</taxon>
        <taxon>Elasmobranchii</taxon>
        <taxon>Galeomorphii</taxon>
        <taxon>Galeoidea</taxon>
        <taxon>Orectolobiformes</taxon>
        <taxon>Hemiscylliidae</taxon>
        <taxon>Chiloscyllium</taxon>
    </lineage>
</organism>
<dbReference type="EMBL" id="BEZZ01252070">
    <property type="protein sequence ID" value="GCC49026.1"/>
    <property type="molecule type" value="Genomic_DNA"/>
</dbReference>
<comment type="caution">
    <text evidence="1">The sequence shown here is derived from an EMBL/GenBank/DDBJ whole genome shotgun (WGS) entry which is preliminary data.</text>
</comment>
<dbReference type="STRING" id="137246.A0A401U2E6"/>
<dbReference type="AlphaFoldDB" id="A0A401U2E6"/>
<gene>
    <name evidence="1" type="ORF">chiPu_0033015</name>
</gene>
<proteinExistence type="predicted"/>
<dbReference type="Proteomes" id="UP000287033">
    <property type="component" value="Unassembled WGS sequence"/>
</dbReference>
<protein>
    <submittedName>
        <fullName evidence="1">Uncharacterized protein</fullName>
    </submittedName>
</protein>
<evidence type="ECO:0000313" key="2">
    <source>
        <dbReference type="Proteomes" id="UP000287033"/>
    </source>
</evidence>
<accession>A0A401U2E6</accession>
<dbReference type="OrthoDB" id="409122at2759"/>
<sequence length="76" mass="8062">MAALVAARPAGALTSGPVRRCREAGGCPGRLPSVSCGVTMAGPLEQAVSMLEQLRSEWSRKNPNLRKCEELLGKLK</sequence>
<evidence type="ECO:0000313" key="1">
    <source>
        <dbReference type="EMBL" id="GCC49026.1"/>
    </source>
</evidence>
<name>A0A401U2E6_CHIPU</name>